<evidence type="ECO:0000256" key="2">
    <source>
        <dbReference type="ARBA" id="ARBA00022771"/>
    </source>
</evidence>
<dbReference type="Pfam" id="PF00641">
    <property type="entry name" value="Zn_ribbon_RanBP"/>
    <property type="match status" value="2"/>
</dbReference>
<dbReference type="AlphaFoldDB" id="A0A2P2JQ11"/>
<feature type="compositionally biased region" description="Basic and acidic residues" evidence="5">
    <location>
        <begin position="448"/>
        <end position="458"/>
    </location>
</feature>
<feature type="region of interest" description="Disordered" evidence="5">
    <location>
        <begin position="537"/>
        <end position="561"/>
    </location>
</feature>
<feature type="compositionally biased region" description="Polar residues" evidence="5">
    <location>
        <begin position="494"/>
        <end position="508"/>
    </location>
</feature>
<reference evidence="7" key="1">
    <citation type="submission" date="2018-02" db="EMBL/GenBank/DDBJ databases">
        <title>Rhizophora mucronata_Transcriptome.</title>
        <authorList>
            <person name="Meera S.P."/>
            <person name="Sreeshan A."/>
            <person name="Augustine A."/>
        </authorList>
    </citation>
    <scope>NUCLEOTIDE SEQUENCE</scope>
    <source>
        <tissue evidence="7">Leaf</tissue>
    </source>
</reference>
<dbReference type="EMBL" id="GGEC01015084">
    <property type="protein sequence ID" value="MBW95567.1"/>
    <property type="molecule type" value="Transcribed_RNA"/>
</dbReference>
<feature type="compositionally biased region" description="Polar residues" evidence="5">
    <location>
        <begin position="537"/>
        <end position="548"/>
    </location>
</feature>
<feature type="domain" description="RanBP2-type" evidence="6">
    <location>
        <begin position="279"/>
        <end position="308"/>
    </location>
</feature>
<name>A0A2P2JQ11_RHIMU</name>
<dbReference type="InterPro" id="IPR036443">
    <property type="entry name" value="Znf_RanBP2_sf"/>
</dbReference>
<evidence type="ECO:0000256" key="5">
    <source>
        <dbReference type="SAM" id="MobiDB-lite"/>
    </source>
</evidence>
<accession>A0A2P2JQ11</accession>
<protein>
    <submittedName>
        <fullName evidence="7">Uncharacterized protein MANES_08G151700</fullName>
    </submittedName>
</protein>
<dbReference type="GO" id="GO:0008270">
    <property type="term" value="F:zinc ion binding"/>
    <property type="evidence" value="ECO:0007669"/>
    <property type="project" value="UniProtKB-KW"/>
</dbReference>
<feature type="compositionally biased region" description="Acidic residues" evidence="5">
    <location>
        <begin position="392"/>
        <end position="404"/>
    </location>
</feature>
<feature type="compositionally biased region" description="Polar residues" evidence="5">
    <location>
        <begin position="743"/>
        <end position="776"/>
    </location>
</feature>
<feature type="compositionally biased region" description="Basic and acidic residues" evidence="5">
    <location>
        <begin position="722"/>
        <end position="738"/>
    </location>
</feature>
<feature type="compositionally biased region" description="Polar residues" evidence="5">
    <location>
        <begin position="669"/>
        <end position="689"/>
    </location>
</feature>
<proteinExistence type="predicted"/>
<evidence type="ECO:0000259" key="6">
    <source>
        <dbReference type="PROSITE" id="PS50199"/>
    </source>
</evidence>
<evidence type="ECO:0000313" key="7">
    <source>
        <dbReference type="EMBL" id="MBW95567.1"/>
    </source>
</evidence>
<feature type="region of interest" description="Disordered" evidence="5">
    <location>
        <begin position="380"/>
        <end position="406"/>
    </location>
</feature>
<dbReference type="PANTHER" id="PTHR23111">
    <property type="entry name" value="ZINC FINGER PROTEIN"/>
    <property type="match status" value="1"/>
</dbReference>
<dbReference type="SMART" id="SM00547">
    <property type="entry name" value="ZnF_RBZ"/>
    <property type="match status" value="2"/>
</dbReference>
<keyword evidence="3" id="KW-0862">Zinc</keyword>
<feature type="region of interest" description="Disordered" evidence="5">
    <location>
        <begin position="428"/>
        <end position="513"/>
    </location>
</feature>
<feature type="region of interest" description="Disordered" evidence="5">
    <location>
        <begin position="621"/>
        <end position="829"/>
    </location>
</feature>
<evidence type="ECO:0000256" key="1">
    <source>
        <dbReference type="ARBA" id="ARBA00022723"/>
    </source>
</evidence>
<dbReference type="PANTHER" id="PTHR23111:SF30">
    <property type="entry name" value="ZINC FINGER PROTEIN VAR3, CHLOROPLASTIC"/>
    <property type="match status" value="1"/>
</dbReference>
<dbReference type="PROSITE" id="PS01358">
    <property type="entry name" value="ZF_RANBP2_1"/>
    <property type="match status" value="2"/>
</dbReference>
<dbReference type="InterPro" id="IPR001876">
    <property type="entry name" value="Znf_RanBP2"/>
</dbReference>
<feature type="compositionally biased region" description="Polar residues" evidence="5">
    <location>
        <begin position="800"/>
        <end position="812"/>
    </location>
</feature>
<feature type="compositionally biased region" description="Low complexity" evidence="5">
    <location>
        <begin position="483"/>
        <end position="493"/>
    </location>
</feature>
<evidence type="ECO:0000256" key="3">
    <source>
        <dbReference type="ARBA" id="ARBA00022833"/>
    </source>
</evidence>
<feature type="region of interest" description="Disordered" evidence="5">
    <location>
        <begin position="880"/>
        <end position="909"/>
    </location>
</feature>
<feature type="domain" description="RanBP2-type" evidence="6">
    <location>
        <begin position="311"/>
        <end position="341"/>
    </location>
</feature>
<keyword evidence="1" id="KW-0479">Metal-binding</keyword>
<dbReference type="Gene3D" id="4.10.1060.10">
    <property type="entry name" value="Zinc finger, RanBP2-type"/>
    <property type="match status" value="2"/>
</dbReference>
<evidence type="ECO:0000256" key="4">
    <source>
        <dbReference type="PROSITE-ProRule" id="PRU00322"/>
    </source>
</evidence>
<dbReference type="GO" id="GO:0005737">
    <property type="term" value="C:cytoplasm"/>
    <property type="evidence" value="ECO:0007669"/>
    <property type="project" value="TreeGrafter"/>
</dbReference>
<sequence>MNGGTTRFLVFLTVIPTPLLHHRCPSTLRLSRHHRLPPSLCSLSHRRHYHYILSTLTTSVTHSLKPKATNQEFHAQTAAASPFAGSASSPPAVCHPWPEWSNLIENLYYAGYFSIQEHSIDIDGLVAGSGLTEDFQRAASACLSFASDKPGILGMLSRRDIEIIVANGTPFLFKNGDDSVNRMRLFLGGGDCSVISSDTLHTVDLMRFILSYASNAVSSEKSDLWNRQLVEPCVRNLLNEFVQQSHNIPRASVVGLVQNQFPDTYGQTQRSAVYNVEMKRGDWICLRCNFMNFARNMKCRECEEARPKRQLTGREWECPQCDFFNYGRNAACLRCDCKRPGETLVTANSSSGLAYYGNLSYPNGADLDSRLAANEEKAQRWFSKTSQMDSASDPESDSADEDFPEIMPLRKGVNRFVVSTRKTPLERRLANAQYRRNLGDGQSIEGSDMQRMDDRETINPKISGRLEQIIGPNSVASPDKKTSSGQSAGTSTTPISNSASLQNGATRRSGSEYVPFVPLPADMFANKPEGVKANENEVNTDTEMSASNVGEKKSAVSGKNVLQPPEKPIIQALSHDKEKEHAEKSERWFKKVAELHNVTDLTTAISDEGFPQIMPTRRGENRFVVSKKKDRSLTSPTYKRRIAMEQANNTNYVPFVPFPPDYFAKKDNQQPNGADSTNGTLGESSNYTSPHRLPENIDAAGTRGRDGANVQEMGHQQQSAENRSRGLSRENSNERETDVSFGIASSETSTQNVIDPQPSSRDSQISGYSSPQNIDAGTNVMGNPVQRTTETENMAGTTTQLSEKQNISNSWGGKSLEGSAVQEPDPLDMSEEAKAERWFRRVAQIKDISELSQIPDEDFPSIMPMRKGVNRFVVSKRKTPLERRLTSAQCRRNLPVGNSDPMKENGSSR</sequence>
<organism evidence="7">
    <name type="scientific">Rhizophora mucronata</name>
    <name type="common">Asiatic mangrove</name>
    <dbReference type="NCBI Taxonomy" id="61149"/>
    <lineage>
        <taxon>Eukaryota</taxon>
        <taxon>Viridiplantae</taxon>
        <taxon>Streptophyta</taxon>
        <taxon>Embryophyta</taxon>
        <taxon>Tracheophyta</taxon>
        <taxon>Spermatophyta</taxon>
        <taxon>Magnoliopsida</taxon>
        <taxon>eudicotyledons</taxon>
        <taxon>Gunneridae</taxon>
        <taxon>Pentapetalae</taxon>
        <taxon>rosids</taxon>
        <taxon>fabids</taxon>
        <taxon>Malpighiales</taxon>
        <taxon>Rhizophoraceae</taxon>
        <taxon>Rhizophora</taxon>
    </lineage>
</organism>
<dbReference type="SUPFAM" id="SSF90209">
    <property type="entry name" value="Ran binding protein zinc finger-like"/>
    <property type="match status" value="1"/>
</dbReference>
<keyword evidence="2 4" id="KW-0863">Zinc-finger</keyword>
<dbReference type="GO" id="GO:0003729">
    <property type="term" value="F:mRNA binding"/>
    <property type="evidence" value="ECO:0007669"/>
    <property type="project" value="TreeGrafter"/>
</dbReference>
<dbReference type="PROSITE" id="PS50199">
    <property type="entry name" value="ZF_RANBP2_2"/>
    <property type="match status" value="2"/>
</dbReference>